<name>A0A3A8Q6K9_9BACT</name>
<organism evidence="2 3">
    <name type="scientific">Corallococcus aberystwythensis</name>
    <dbReference type="NCBI Taxonomy" id="2316722"/>
    <lineage>
        <taxon>Bacteria</taxon>
        <taxon>Pseudomonadati</taxon>
        <taxon>Myxococcota</taxon>
        <taxon>Myxococcia</taxon>
        <taxon>Myxococcales</taxon>
        <taxon>Cystobacterineae</taxon>
        <taxon>Myxococcaceae</taxon>
        <taxon>Corallococcus</taxon>
    </lineage>
</organism>
<dbReference type="InterPro" id="IPR038717">
    <property type="entry name" value="Tc1-like_DDE_dom"/>
</dbReference>
<sequence>MDWASHTKKSLTACERDAPQNLWRRRVLAALLSVVDVRRLVFLDESFCNTAMAREYCWAPVGQRARGVRPGGRWTTLTLVGAIRVGSRPKLMTHRGAINGRFFVRFVRQRLCPWLHPGDVVLMDNLGAHKVAGVRQAVEAVGACVVYLPTYSPDFNPFELWWADLKWQLRRLAPRAIKDLARMVRQLCAATPLAKLAAWFRHCLYFLQLN</sequence>
<dbReference type="Pfam" id="PF13358">
    <property type="entry name" value="DDE_3"/>
    <property type="match status" value="1"/>
</dbReference>
<dbReference type="NCBIfam" id="NF033545">
    <property type="entry name" value="transpos_IS630"/>
    <property type="match status" value="1"/>
</dbReference>
<protein>
    <submittedName>
        <fullName evidence="2">IS630 family transposase</fullName>
    </submittedName>
</protein>
<comment type="caution">
    <text evidence="2">The sequence shown here is derived from an EMBL/GenBank/DDBJ whole genome shotgun (WGS) entry which is preliminary data.</text>
</comment>
<dbReference type="PANTHER" id="PTHR46564">
    <property type="entry name" value="TRANSPOSASE"/>
    <property type="match status" value="1"/>
</dbReference>
<feature type="domain" description="Tc1-like transposase DDE" evidence="1">
    <location>
        <begin position="39"/>
        <end position="172"/>
    </location>
</feature>
<gene>
    <name evidence="2" type="ORF">D7W81_19800</name>
</gene>
<dbReference type="Proteomes" id="UP000267003">
    <property type="component" value="Unassembled WGS sequence"/>
</dbReference>
<accession>A0A3A8Q6K9</accession>
<dbReference type="InterPro" id="IPR047655">
    <property type="entry name" value="Transpos_IS630-like"/>
</dbReference>
<evidence type="ECO:0000313" key="3">
    <source>
        <dbReference type="Proteomes" id="UP000267003"/>
    </source>
</evidence>
<dbReference type="AlphaFoldDB" id="A0A3A8Q6K9"/>
<reference evidence="3" key="1">
    <citation type="submission" date="2018-09" db="EMBL/GenBank/DDBJ databases">
        <authorList>
            <person name="Livingstone P.G."/>
            <person name="Whitworth D.E."/>
        </authorList>
    </citation>
    <scope>NUCLEOTIDE SEQUENCE [LARGE SCALE GENOMIC DNA]</scope>
    <source>
        <strain evidence="3">AB050A</strain>
    </source>
</reference>
<evidence type="ECO:0000259" key="1">
    <source>
        <dbReference type="Pfam" id="PF13358"/>
    </source>
</evidence>
<proteinExistence type="predicted"/>
<dbReference type="PANTHER" id="PTHR46564:SF1">
    <property type="entry name" value="TRANSPOSASE"/>
    <property type="match status" value="1"/>
</dbReference>
<evidence type="ECO:0000313" key="2">
    <source>
        <dbReference type="EMBL" id="RKH63748.1"/>
    </source>
</evidence>
<keyword evidence="3" id="KW-1185">Reference proteome</keyword>
<dbReference type="EMBL" id="RAWK01000114">
    <property type="protein sequence ID" value="RKH63748.1"/>
    <property type="molecule type" value="Genomic_DNA"/>
</dbReference>
<dbReference type="Gene3D" id="3.30.420.10">
    <property type="entry name" value="Ribonuclease H-like superfamily/Ribonuclease H"/>
    <property type="match status" value="1"/>
</dbReference>
<dbReference type="InterPro" id="IPR036397">
    <property type="entry name" value="RNaseH_sf"/>
</dbReference>
<dbReference type="GO" id="GO:0003676">
    <property type="term" value="F:nucleic acid binding"/>
    <property type="evidence" value="ECO:0007669"/>
    <property type="project" value="InterPro"/>
</dbReference>